<dbReference type="SUPFAM" id="SSF53720">
    <property type="entry name" value="ALDH-like"/>
    <property type="match status" value="1"/>
</dbReference>
<evidence type="ECO:0000256" key="4">
    <source>
        <dbReference type="ARBA" id="ARBA00049194"/>
    </source>
</evidence>
<dbReference type="InterPro" id="IPR016163">
    <property type="entry name" value="Ald_DH_C"/>
</dbReference>
<sequence>MAAEGLDMDVEGVRELLASLQERITTFPYAGTAIWTLLCIVAVWFLVFKENDASIRYKVPVPKVPGQQEILDEPSIRKPGTTAIQCYAPATGQFLGFINPSTPDGIDRALEQAKAAQKTWATTTFRQRRAVLRSMLQHVLDNQEQICKVACLDSGKTMVDAQLGEILVTTEKLQWTIKHGEKALRPSRRPTNMLMMYKRNTVHYESLGVVAALVSWNYPFHNLVGPVISAIFAGNGIVVKVSEQTAWSATYFTSIVRGALVAHGHDPNLVQTVVCWPQTAGHLTSHPEISHITFIGSRPVCQKVAVSAAKPLTPVLAELGGKDASIVLDSVSKGDLPRVVETLLRGTFQASGQNCIGIERIIAGPKVYDRLVQILEPRVKALRMGQDKDVGAMISDANFGRLEGLVEDARLKGARVMAGGRRYVHPDHPKGHYFAPTLIVDVTPDMEIAQEECFGPIMVLMRAASSTPEDVLALANAPNFGLGASIFGSESDPAMDPIIKGLRVGMVAVNDFAVFYAVQMPFGGVGGSGYGRFAGEEGLRGLCNVKSVCEDRWGWAGVRTAIPGPMRYPIADQQRSWRFASGVVELGYRGGIRGVVEGLGRLIRNG</sequence>
<evidence type="ECO:0000256" key="5">
    <source>
        <dbReference type="PROSITE-ProRule" id="PRU10007"/>
    </source>
</evidence>
<accession>A0A420YBT3</accession>
<dbReference type="Pfam" id="PF00171">
    <property type="entry name" value="Aldedh"/>
    <property type="match status" value="1"/>
</dbReference>
<dbReference type="InterPro" id="IPR029510">
    <property type="entry name" value="Ald_DH_CS_GLU"/>
</dbReference>
<keyword evidence="7" id="KW-0812">Transmembrane</keyword>
<evidence type="ECO:0000256" key="6">
    <source>
        <dbReference type="RuleBase" id="RU003345"/>
    </source>
</evidence>
<evidence type="ECO:0000256" key="7">
    <source>
        <dbReference type="SAM" id="Phobius"/>
    </source>
</evidence>
<feature type="active site" evidence="5">
    <location>
        <position position="318"/>
    </location>
</feature>
<gene>
    <name evidence="9" type="primary">MSC7</name>
    <name evidence="9" type="ORF">DL546_002018</name>
</gene>
<protein>
    <recommendedName>
        <fullName evidence="3">aldehyde dehydrogenase (NAD(+))</fullName>
        <ecNumber evidence="3">1.2.1.3</ecNumber>
    </recommendedName>
</protein>
<keyword evidence="7" id="KW-1133">Transmembrane helix</keyword>
<dbReference type="OrthoDB" id="310895at2759"/>
<comment type="caution">
    <text evidence="9">The sequence shown here is derived from an EMBL/GenBank/DDBJ whole genome shotgun (WGS) entry which is preliminary data.</text>
</comment>
<dbReference type="PROSITE" id="PS00687">
    <property type="entry name" value="ALDEHYDE_DEHYDR_GLU"/>
    <property type="match status" value="1"/>
</dbReference>
<organism evidence="9 10">
    <name type="scientific">Coniochaeta pulveracea</name>
    <dbReference type="NCBI Taxonomy" id="177199"/>
    <lineage>
        <taxon>Eukaryota</taxon>
        <taxon>Fungi</taxon>
        <taxon>Dikarya</taxon>
        <taxon>Ascomycota</taxon>
        <taxon>Pezizomycotina</taxon>
        <taxon>Sordariomycetes</taxon>
        <taxon>Sordariomycetidae</taxon>
        <taxon>Coniochaetales</taxon>
        <taxon>Coniochaetaceae</taxon>
        <taxon>Coniochaeta</taxon>
    </lineage>
</organism>
<reference evidence="9 10" key="1">
    <citation type="submission" date="2018-08" db="EMBL/GenBank/DDBJ databases">
        <title>Draft genome of the lignicolous fungus Coniochaeta pulveracea.</title>
        <authorList>
            <person name="Borstlap C.J."/>
            <person name="De Witt R.N."/>
            <person name="Botha A."/>
            <person name="Volschenk H."/>
        </authorList>
    </citation>
    <scope>NUCLEOTIDE SEQUENCE [LARGE SCALE GENOMIC DNA]</scope>
    <source>
        <strain evidence="9 10">CAB683</strain>
    </source>
</reference>
<dbReference type="GO" id="GO:0004029">
    <property type="term" value="F:aldehyde dehydrogenase (NAD+) activity"/>
    <property type="evidence" value="ECO:0007669"/>
    <property type="project" value="UniProtKB-EC"/>
</dbReference>
<dbReference type="FunFam" id="3.40.605.10:FF:000014">
    <property type="entry name" value="aldehyde dehydrogenase 22A1"/>
    <property type="match status" value="1"/>
</dbReference>
<evidence type="ECO:0000259" key="8">
    <source>
        <dbReference type="Pfam" id="PF00171"/>
    </source>
</evidence>
<feature type="transmembrane region" description="Helical" evidence="7">
    <location>
        <begin position="27"/>
        <end position="48"/>
    </location>
</feature>
<feature type="domain" description="Aldehyde dehydrogenase" evidence="8">
    <location>
        <begin position="82"/>
        <end position="548"/>
    </location>
</feature>
<evidence type="ECO:0000313" key="9">
    <source>
        <dbReference type="EMBL" id="RKU45369.1"/>
    </source>
</evidence>
<keyword evidence="2 6" id="KW-0560">Oxidoreductase</keyword>
<evidence type="ECO:0000313" key="10">
    <source>
        <dbReference type="Proteomes" id="UP000275385"/>
    </source>
</evidence>
<evidence type="ECO:0000256" key="3">
    <source>
        <dbReference type="ARBA" id="ARBA00024226"/>
    </source>
</evidence>
<keyword evidence="7" id="KW-0472">Membrane</keyword>
<comment type="similarity">
    <text evidence="1 6">Belongs to the aldehyde dehydrogenase family.</text>
</comment>
<name>A0A420YBT3_9PEZI</name>
<dbReference type="Gene3D" id="3.40.309.10">
    <property type="entry name" value="Aldehyde Dehydrogenase, Chain A, domain 2"/>
    <property type="match status" value="1"/>
</dbReference>
<dbReference type="PANTHER" id="PTHR11699">
    <property type="entry name" value="ALDEHYDE DEHYDROGENASE-RELATED"/>
    <property type="match status" value="1"/>
</dbReference>
<dbReference type="InterPro" id="IPR016160">
    <property type="entry name" value="Ald_DH_CS_CYS"/>
</dbReference>
<dbReference type="EMBL" id="QVQW01000021">
    <property type="protein sequence ID" value="RKU45369.1"/>
    <property type="molecule type" value="Genomic_DNA"/>
</dbReference>
<dbReference type="Gene3D" id="3.40.605.10">
    <property type="entry name" value="Aldehyde Dehydrogenase, Chain A, domain 1"/>
    <property type="match status" value="1"/>
</dbReference>
<dbReference type="FunFam" id="3.40.309.10:FF:000024">
    <property type="entry name" value="Betaine aldehyde dehydrogenase"/>
    <property type="match status" value="1"/>
</dbReference>
<dbReference type="STRING" id="177199.A0A420YBT3"/>
<dbReference type="AlphaFoldDB" id="A0A420YBT3"/>
<keyword evidence="10" id="KW-1185">Reference proteome</keyword>
<dbReference type="CDD" id="cd07098">
    <property type="entry name" value="ALDH_F15-22"/>
    <property type="match status" value="1"/>
</dbReference>
<dbReference type="InterPro" id="IPR016162">
    <property type="entry name" value="Ald_DH_N"/>
</dbReference>
<evidence type="ECO:0000256" key="2">
    <source>
        <dbReference type="ARBA" id="ARBA00023002"/>
    </source>
</evidence>
<evidence type="ECO:0000256" key="1">
    <source>
        <dbReference type="ARBA" id="ARBA00009986"/>
    </source>
</evidence>
<dbReference type="InterPro" id="IPR016161">
    <property type="entry name" value="Ald_DH/histidinol_DH"/>
</dbReference>
<dbReference type="InterPro" id="IPR015590">
    <property type="entry name" value="Aldehyde_DH_dom"/>
</dbReference>
<proteinExistence type="inferred from homology"/>
<comment type="catalytic activity">
    <reaction evidence="4">
        <text>an aldehyde + NAD(+) + H2O = a carboxylate + NADH + 2 H(+)</text>
        <dbReference type="Rhea" id="RHEA:16185"/>
        <dbReference type="ChEBI" id="CHEBI:15377"/>
        <dbReference type="ChEBI" id="CHEBI:15378"/>
        <dbReference type="ChEBI" id="CHEBI:17478"/>
        <dbReference type="ChEBI" id="CHEBI:29067"/>
        <dbReference type="ChEBI" id="CHEBI:57540"/>
        <dbReference type="ChEBI" id="CHEBI:57945"/>
        <dbReference type="EC" id="1.2.1.3"/>
    </reaction>
</comment>
<dbReference type="EC" id="1.2.1.3" evidence="3"/>
<dbReference type="PROSITE" id="PS00070">
    <property type="entry name" value="ALDEHYDE_DEHYDR_CYS"/>
    <property type="match status" value="1"/>
</dbReference>
<dbReference type="Proteomes" id="UP000275385">
    <property type="component" value="Unassembled WGS sequence"/>
</dbReference>